<reference evidence="1" key="2">
    <citation type="submission" date="2022-06" db="UniProtKB">
        <authorList>
            <consortium name="EnsemblMetazoa"/>
        </authorList>
    </citation>
    <scope>IDENTIFICATION</scope>
    <source>
        <strain evidence="1">DF5081</strain>
    </source>
</reference>
<proteinExistence type="predicted"/>
<evidence type="ECO:0000313" key="1">
    <source>
        <dbReference type="EnsemblMetazoa" id="CJA28062.1"/>
    </source>
</evidence>
<protein>
    <submittedName>
        <fullName evidence="1">Uncharacterized protein</fullName>
    </submittedName>
</protein>
<keyword evidence="2" id="KW-1185">Reference proteome</keyword>
<organism evidence="1 2">
    <name type="scientific">Caenorhabditis japonica</name>
    <dbReference type="NCBI Taxonomy" id="281687"/>
    <lineage>
        <taxon>Eukaryota</taxon>
        <taxon>Metazoa</taxon>
        <taxon>Ecdysozoa</taxon>
        <taxon>Nematoda</taxon>
        <taxon>Chromadorea</taxon>
        <taxon>Rhabditida</taxon>
        <taxon>Rhabditina</taxon>
        <taxon>Rhabditomorpha</taxon>
        <taxon>Rhabditoidea</taxon>
        <taxon>Rhabditidae</taxon>
        <taxon>Peloderinae</taxon>
        <taxon>Caenorhabditis</taxon>
    </lineage>
</organism>
<dbReference type="EnsemblMetazoa" id="CJA28062.1">
    <property type="protein sequence ID" value="CJA28062.1"/>
    <property type="gene ID" value="WBGene00183636"/>
</dbReference>
<dbReference type="AlphaFoldDB" id="A0A8R1IFJ5"/>
<sequence length="79" mass="8870">MVWVFLPKVHDGCFVFGEIKTPNIAPFGNNFDAFLEGGRIGREQFQIVGERGHVHIGRKTVKARMCCEMFKGEKSGSIL</sequence>
<reference evidence="2" key="1">
    <citation type="submission" date="2010-08" db="EMBL/GenBank/DDBJ databases">
        <authorList>
            <consortium name="Caenorhabditis japonica Sequencing Consortium"/>
            <person name="Wilson R.K."/>
        </authorList>
    </citation>
    <scope>NUCLEOTIDE SEQUENCE [LARGE SCALE GENOMIC DNA]</scope>
    <source>
        <strain evidence="2">DF5081</strain>
    </source>
</reference>
<dbReference type="Proteomes" id="UP000005237">
    <property type="component" value="Unassembled WGS sequence"/>
</dbReference>
<name>A0A8R1IFJ5_CAEJA</name>
<evidence type="ECO:0000313" key="2">
    <source>
        <dbReference type="Proteomes" id="UP000005237"/>
    </source>
</evidence>
<accession>A0A8R1IFJ5</accession>